<dbReference type="GO" id="GO:0005576">
    <property type="term" value="C:extracellular region"/>
    <property type="evidence" value="ECO:0007669"/>
    <property type="project" value="UniProtKB-SubCell"/>
</dbReference>
<dbReference type="Proteomes" id="UP000321635">
    <property type="component" value="Unassembled WGS sequence"/>
</dbReference>
<dbReference type="RefSeq" id="WP_051292099.1">
    <property type="nucleotide sequence ID" value="NZ_AUBI01000004.1"/>
</dbReference>
<dbReference type="SUPFAM" id="SSF101898">
    <property type="entry name" value="NHL repeat"/>
    <property type="match status" value="1"/>
</dbReference>
<protein>
    <recommendedName>
        <fullName evidence="5">Gluconolaconase</fullName>
    </recommendedName>
</protein>
<evidence type="ECO:0000256" key="2">
    <source>
        <dbReference type="ARBA" id="ARBA00022525"/>
    </source>
</evidence>
<name>A0A511XAD6_9PROT</name>
<evidence type="ECO:0008006" key="5">
    <source>
        <dbReference type="Google" id="ProtNLM"/>
    </source>
</evidence>
<accession>A0A511XAD6</accession>
<dbReference type="Pfam" id="PF03022">
    <property type="entry name" value="MRJP"/>
    <property type="match status" value="1"/>
</dbReference>
<keyword evidence="2" id="KW-0964">Secreted</keyword>
<keyword evidence="4" id="KW-1185">Reference proteome</keyword>
<evidence type="ECO:0000256" key="1">
    <source>
        <dbReference type="ARBA" id="ARBA00004613"/>
    </source>
</evidence>
<dbReference type="PANTHER" id="PTHR10009:SF18">
    <property type="entry name" value="PROTEIN YELLOW-LIKE PROTEIN"/>
    <property type="match status" value="1"/>
</dbReference>
<dbReference type="STRING" id="1120919.GCA_000429165_01640"/>
<comment type="subcellular location">
    <subcellularLocation>
        <location evidence="1">Secreted</location>
    </subcellularLocation>
</comment>
<evidence type="ECO:0000313" key="3">
    <source>
        <dbReference type="EMBL" id="GEN59909.1"/>
    </source>
</evidence>
<dbReference type="AlphaFoldDB" id="A0A511XAD6"/>
<evidence type="ECO:0000313" key="4">
    <source>
        <dbReference type="Proteomes" id="UP000321635"/>
    </source>
</evidence>
<proteinExistence type="predicted"/>
<dbReference type="EMBL" id="BJYF01000009">
    <property type="protein sequence ID" value="GEN59909.1"/>
    <property type="molecule type" value="Genomic_DNA"/>
</dbReference>
<dbReference type="OrthoDB" id="9797664at2"/>
<reference evidence="3 4" key="1">
    <citation type="submission" date="2019-07" db="EMBL/GenBank/DDBJ databases">
        <title>Whole genome shotgun sequence of Acetobacter nitrogenifigens NBRC 105050.</title>
        <authorList>
            <person name="Hosoyama A."/>
            <person name="Uohara A."/>
            <person name="Ohji S."/>
            <person name="Ichikawa N."/>
        </authorList>
    </citation>
    <scope>NUCLEOTIDE SEQUENCE [LARGE SCALE GENOMIC DNA]</scope>
    <source>
        <strain evidence="3 4">NBRC 105050</strain>
    </source>
</reference>
<sequence length="248" mass="26123">MSDKALPAEQTVGMIERVAHFFDAVPTGATVSATGRIFINYARWGDDVPFTVAEIRDGKALSFPDAAINACEPKHSGTTLISVQSVVVDPKDRSWVLDTAAPGFAEPGAGGAKLVVVDLTTDMVVKTILLSGGVVLRSTHANEVRFDLRQGKEGAVHITDSLITGPGGIIVVDLATGEGRRRLSGRPSTMPDLKFVPVVAGERQAVRETGTAPQPFAVGSDGIALSADGATLHYRPLSSRHLYAVLLK</sequence>
<dbReference type="InterPro" id="IPR017996">
    <property type="entry name" value="MRJP/yellow-related"/>
</dbReference>
<comment type="caution">
    <text evidence="3">The sequence shown here is derived from an EMBL/GenBank/DDBJ whole genome shotgun (WGS) entry which is preliminary data.</text>
</comment>
<dbReference type="InterPro" id="IPR011042">
    <property type="entry name" value="6-blade_b-propeller_TolB-like"/>
</dbReference>
<dbReference type="Gene3D" id="2.120.10.30">
    <property type="entry name" value="TolB, C-terminal domain"/>
    <property type="match status" value="1"/>
</dbReference>
<dbReference type="PANTHER" id="PTHR10009">
    <property type="entry name" value="PROTEIN YELLOW-RELATED"/>
    <property type="match status" value="1"/>
</dbReference>
<gene>
    <name evidence="3" type="ORF">ANI02nite_17930</name>
</gene>
<organism evidence="3 4">
    <name type="scientific">Acetobacter nitrogenifigens DSM 23921 = NBRC 105050</name>
    <dbReference type="NCBI Taxonomy" id="1120919"/>
    <lineage>
        <taxon>Bacteria</taxon>
        <taxon>Pseudomonadati</taxon>
        <taxon>Pseudomonadota</taxon>
        <taxon>Alphaproteobacteria</taxon>
        <taxon>Acetobacterales</taxon>
        <taxon>Acetobacteraceae</taxon>
        <taxon>Acetobacter</taxon>
    </lineage>
</organism>